<accession>R9BU59</accession>
<keyword evidence="3 6" id="KW-0812">Transmembrane</keyword>
<name>R9BU59_9CLOT</name>
<evidence type="ECO:0000256" key="5">
    <source>
        <dbReference type="ARBA" id="ARBA00023136"/>
    </source>
</evidence>
<dbReference type="GO" id="GO:0016020">
    <property type="term" value="C:membrane"/>
    <property type="evidence" value="ECO:0007669"/>
    <property type="project" value="UniProtKB-SubCell"/>
</dbReference>
<feature type="transmembrane region" description="Helical" evidence="6">
    <location>
        <begin position="43"/>
        <end position="62"/>
    </location>
</feature>
<evidence type="ECO:0000313" key="7">
    <source>
        <dbReference type="EMBL" id="EOR20608.1"/>
    </source>
</evidence>
<organism evidence="7 8">
    <name type="scientific">Clostridium sartagoforme AAU1</name>
    <dbReference type="NCBI Taxonomy" id="1202534"/>
    <lineage>
        <taxon>Bacteria</taxon>
        <taxon>Bacillati</taxon>
        <taxon>Bacillota</taxon>
        <taxon>Clostridia</taxon>
        <taxon>Eubacteriales</taxon>
        <taxon>Clostridiaceae</taxon>
        <taxon>Clostridium</taxon>
    </lineage>
</organism>
<feature type="transmembrane region" description="Helical" evidence="6">
    <location>
        <begin position="160"/>
        <end position="180"/>
    </location>
</feature>
<dbReference type="InterPro" id="IPR022369">
    <property type="entry name" value="Integral_membrane_TerC_rswitch"/>
</dbReference>
<keyword evidence="4 6" id="KW-1133">Transmembrane helix</keyword>
<proteinExistence type="inferred from homology"/>
<evidence type="ECO:0000313" key="8">
    <source>
        <dbReference type="Proteomes" id="UP000013988"/>
    </source>
</evidence>
<dbReference type="PATRIC" id="fig|1202534.3.peg.3221"/>
<feature type="transmembrane region" description="Helical" evidence="6">
    <location>
        <begin position="74"/>
        <end position="94"/>
    </location>
</feature>
<evidence type="ECO:0000256" key="4">
    <source>
        <dbReference type="ARBA" id="ARBA00022989"/>
    </source>
</evidence>
<dbReference type="NCBIfam" id="TIGR03718">
    <property type="entry name" value="R_switched_Alx"/>
    <property type="match status" value="1"/>
</dbReference>
<dbReference type="PANTHER" id="PTHR30238:SF0">
    <property type="entry name" value="THYLAKOID MEMBRANE PROTEIN TERC, CHLOROPLASTIC"/>
    <property type="match status" value="1"/>
</dbReference>
<evidence type="ECO:0000256" key="1">
    <source>
        <dbReference type="ARBA" id="ARBA00004141"/>
    </source>
</evidence>
<feature type="transmembrane region" description="Helical" evidence="6">
    <location>
        <begin position="253"/>
        <end position="272"/>
    </location>
</feature>
<dbReference type="RefSeq" id="WP_016208496.1">
    <property type="nucleotide sequence ID" value="NZ_ASRV01000193.1"/>
</dbReference>
<evidence type="ECO:0000256" key="6">
    <source>
        <dbReference type="SAM" id="Phobius"/>
    </source>
</evidence>
<feature type="transmembrane region" description="Helical" evidence="6">
    <location>
        <begin position="12"/>
        <end position="31"/>
    </location>
</feature>
<dbReference type="InterPro" id="IPR005496">
    <property type="entry name" value="Integral_membrane_TerC"/>
</dbReference>
<comment type="subcellular location">
    <subcellularLocation>
        <location evidence="1">Membrane</location>
        <topology evidence="1">Multi-pass membrane protein</topology>
    </subcellularLocation>
</comment>
<dbReference type="OrthoDB" id="9783692at2"/>
<dbReference type="Pfam" id="PF03741">
    <property type="entry name" value="TerC"/>
    <property type="match status" value="1"/>
</dbReference>
<dbReference type="AlphaFoldDB" id="R9BU59"/>
<dbReference type="PANTHER" id="PTHR30238">
    <property type="entry name" value="MEMBRANE BOUND PREDICTED REDOX MODULATOR"/>
    <property type="match status" value="1"/>
</dbReference>
<gene>
    <name evidence="7" type="ORF">A500_16260</name>
</gene>
<evidence type="ECO:0000256" key="2">
    <source>
        <dbReference type="ARBA" id="ARBA00007511"/>
    </source>
</evidence>
<reference evidence="7 8" key="1">
    <citation type="submission" date="2013-03" db="EMBL/GenBank/DDBJ databases">
        <title>Whole genome shotgun sequencing of Clostridium sartagoforme AAU1.</title>
        <authorList>
            <person name="Joshi C.G."/>
            <person name="Duggirala S.M."/>
            <person name="Nathani N.M."/>
            <person name="Bhatt V.D."/>
            <person name="Patel A.K."/>
            <person name="Pandya P.R."/>
            <person name="KaPatel J.A."/>
        </authorList>
    </citation>
    <scope>NUCLEOTIDE SEQUENCE [LARGE SCALE GENOMIC DNA]</scope>
    <source>
        <strain evidence="7 8">AAU1</strain>
    </source>
</reference>
<comment type="caution">
    <text evidence="7">The sequence shown here is derived from an EMBL/GenBank/DDBJ whole genome shotgun (WGS) entry which is preliminary data.</text>
</comment>
<dbReference type="Proteomes" id="UP000013988">
    <property type="component" value="Unassembled WGS sequence"/>
</dbReference>
<evidence type="ECO:0000256" key="3">
    <source>
        <dbReference type="ARBA" id="ARBA00022692"/>
    </source>
</evidence>
<sequence>MYLYEGKKSFFNLIFWIGLAIIFNIYIYLSFGLKPAVEFLGGYIIEMSLSLDNLFLFLMVFSTFKIPLEFQQRVLKYGILGAMVLRLIFIILGIEIINKFHFIIYIFGIILIFSGAKMMFHSDNNIDFSKNPIIRVFQKVIPIHDKLEGHKFFVKINKRLYATPLFIILIIIESSDVLFALDSIPAIFSITQNPLIVYTSNIFAIICLRSMYYILNRLNGMFKFMKYGVALILMFTGLKLLILYFNIEISVSISILLILVILLFSILFSLIFSNDEGNKNLRIR</sequence>
<comment type="similarity">
    <text evidence="2">Belongs to the TerC family.</text>
</comment>
<feature type="transmembrane region" description="Helical" evidence="6">
    <location>
        <begin position="195"/>
        <end position="215"/>
    </location>
</feature>
<keyword evidence="5 6" id="KW-0472">Membrane</keyword>
<protein>
    <submittedName>
        <fullName evidence="7">Integral membrane protein TerC</fullName>
    </submittedName>
</protein>
<dbReference type="EMBL" id="ASRV01000193">
    <property type="protein sequence ID" value="EOR20608.1"/>
    <property type="molecule type" value="Genomic_DNA"/>
</dbReference>
<feature type="transmembrane region" description="Helical" evidence="6">
    <location>
        <begin position="227"/>
        <end position="247"/>
    </location>
</feature>
<keyword evidence="8" id="KW-1185">Reference proteome</keyword>
<feature type="transmembrane region" description="Helical" evidence="6">
    <location>
        <begin position="100"/>
        <end position="120"/>
    </location>
</feature>